<evidence type="ECO:0000256" key="1">
    <source>
        <dbReference type="SAM" id="MobiDB-lite"/>
    </source>
</evidence>
<accession>W9C7W8</accession>
<reference evidence="2 3" key="1">
    <citation type="journal article" date="2014" name="Genome Announc.">
        <title>Draft genome sequence of Sclerotinia borealis, a psychrophilic plant pathogenic fungus.</title>
        <authorList>
            <person name="Mardanov A.V."/>
            <person name="Beletsky A.V."/>
            <person name="Kadnikov V.V."/>
            <person name="Ignatov A.N."/>
            <person name="Ravin N.V."/>
        </authorList>
    </citation>
    <scope>NUCLEOTIDE SEQUENCE [LARGE SCALE GENOMIC DNA]</scope>
    <source>
        <strain evidence="3">F-4157</strain>
    </source>
</reference>
<dbReference type="EMBL" id="AYSA01000358">
    <property type="protein sequence ID" value="ESZ92827.1"/>
    <property type="molecule type" value="Genomic_DNA"/>
</dbReference>
<dbReference type="Proteomes" id="UP000019487">
    <property type="component" value="Unassembled WGS sequence"/>
</dbReference>
<gene>
    <name evidence="2" type="ORF">SBOR_6781</name>
</gene>
<protein>
    <submittedName>
        <fullName evidence="2">Uncharacterized protein</fullName>
    </submittedName>
</protein>
<dbReference type="OrthoDB" id="3513873at2759"/>
<evidence type="ECO:0000313" key="2">
    <source>
        <dbReference type="EMBL" id="ESZ92827.1"/>
    </source>
</evidence>
<organism evidence="2 3">
    <name type="scientific">Sclerotinia borealis (strain F-4128)</name>
    <dbReference type="NCBI Taxonomy" id="1432307"/>
    <lineage>
        <taxon>Eukaryota</taxon>
        <taxon>Fungi</taxon>
        <taxon>Dikarya</taxon>
        <taxon>Ascomycota</taxon>
        <taxon>Pezizomycotina</taxon>
        <taxon>Leotiomycetes</taxon>
        <taxon>Helotiales</taxon>
        <taxon>Sclerotiniaceae</taxon>
        <taxon>Sclerotinia</taxon>
    </lineage>
</organism>
<dbReference type="AlphaFoldDB" id="W9C7W8"/>
<proteinExistence type="predicted"/>
<dbReference type="HOGENOM" id="CLU_1245176_0_0_1"/>
<feature type="region of interest" description="Disordered" evidence="1">
    <location>
        <begin position="97"/>
        <end position="119"/>
    </location>
</feature>
<keyword evidence="3" id="KW-1185">Reference proteome</keyword>
<evidence type="ECO:0000313" key="3">
    <source>
        <dbReference type="Proteomes" id="UP000019487"/>
    </source>
</evidence>
<sequence length="224" mass="26104">MTHPLQNYSSGLSTSNTGLGLGLAMPGILATEKIKKELLEEQERKEANKSPEQNMRMKARATMYDIKKTPWNEERNKTDEAGKRLLEHIKLEKKRVQDSQKWGSEKIRSKLHSREKQGRIETETKRMREKLEKEFGSARKAEEERWLQELGENCNTLNAKIHIERCMPSRSRLVRGGSCCEDCQYDSRLAFLKQEKEESYLRASYGEFGEMISSLKLHYYKLGL</sequence>
<comment type="caution">
    <text evidence="2">The sequence shown here is derived from an EMBL/GenBank/DDBJ whole genome shotgun (WGS) entry which is preliminary data.</text>
</comment>
<name>W9C7W8_SCLBF</name>